<gene>
    <name evidence="2" type="ORF">ARMSODRAFT_961956</name>
</gene>
<feature type="transmembrane region" description="Helical" evidence="1">
    <location>
        <begin position="226"/>
        <end position="250"/>
    </location>
</feature>
<evidence type="ECO:0000313" key="2">
    <source>
        <dbReference type="EMBL" id="PBK64444.1"/>
    </source>
</evidence>
<keyword evidence="1" id="KW-1133">Transmembrane helix</keyword>
<organism evidence="2 3">
    <name type="scientific">Armillaria solidipes</name>
    <dbReference type="NCBI Taxonomy" id="1076256"/>
    <lineage>
        <taxon>Eukaryota</taxon>
        <taxon>Fungi</taxon>
        <taxon>Dikarya</taxon>
        <taxon>Basidiomycota</taxon>
        <taxon>Agaricomycotina</taxon>
        <taxon>Agaricomycetes</taxon>
        <taxon>Agaricomycetidae</taxon>
        <taxon>Agaricales</taxon>
        <taxon>Marasmiineae</taxon>
        <taxon>Physalacriaceae</taxon>
        <taxon>Armillaria</taxon>
    </lineage>
</organism>
<dbReference type="Proteomes" id="UP000218334">
    <property type="component" value="Unassembled WGS sequence"/>
</dbReference>
<evidence type="ECO:0000256" key="1">
    <source>
        <dbReference type="SAM" id="Phobius"/>
    </source>
</evidence>
<sequence length="348" mass="38641">MANQTDIPDLSDDEKAIIFLDLEARLNRLVLFALLQGIYTGICVVTLWNIFSSKSGGSRHVMTAVILVLYVMTTISFAFDWSLVHYAFVGHGDNFWTVNLAFTGLGSTDAAVKSAIVLGITGCISTVVADSAMVWRCWIVWGRRWIFALLPLIFMISGTAFKVLQILVNIQAILVFSFETCTALYTSFILATTLLCTLLIIYRILSIEWAKPHTNAWRFSLGVYRNLIEIIVESAVIYSVTLIVFMITLYRSYVSGTYMYFDCIGTIARGVAPTLLVGRVASGHARPDDSWQGRTVSSLRFRSVNTRHNAQMNTHDDGMLSGTFSGDVEAQSEVVDERACPIGGRHDI</sequence>
<proteinExistence type="predicted"/>
<keyword evidence="3" id="KW-1185">Reference proteome</keyword>
<name>A0A2H3B6F3_9AGAR</name>
<dbReference type="EMBL" id="KZ293451">
    <property type="protein sequence ID" value="PBK64444.1"/>
    <property type="molecule type" value="Genomic_DNA"/>
</dbReference>
<accession>A0A2H3B6F3</accession>
<protein>
    <submittedName>
        <fullName evidence="2">Uncharacterized protein</fullName>
    </submittedName>
</protein>
<dbReference type="STRING" id="1076256.A0A2H3B6F3"/>
<evidence type="ECO:0000313" key="3">
    <source>
        <dbReference type="Proteomes" id="UP000218334"/>
    </source>
</evidence>
<feature type="transmembrane region" description="Helical" evidence="1">
    <location>
        <begin position="63"/>
        <end position="88"/>
    </location>
</feature>
<feature type="transmembrane region" description="Helical" evidence="1">
    <location>
        <begin position="184"/>
        <end position="205"/>
    </location>
</feature>
<dbReference type="AlphaFoldDB" id="A0A2H3B6F3"/>
<feature type="transmembrane region" description="Helical" evidence="1">
    <location>
        <begin position="29"/>
        <end position="51"/>
    </location>
</feature>
<keyword evidence="1" id="KW-0812">Transmembrane</keyword>
<feature type="transmembrane region" description="Helical" evidence="1">
    <location>
        <begin position="147"/>
        <end position="178"/>
    </location>
</feature>
<keyword evidence="1" id="KW-0472">Membrane</keyword>
<feature type="transmembrane region" description="Helical" evidence="1">
    <location>
        <begin position="115"/>
        <end position="135"/>
    </location>
</feature>
<reference evidence="3" key="1">
    <citation type="journal article" date="2017" name="Nat. Ecol. Evol.">
        <title>Genome expansion and lineage-specific genetic innovations in the forest pathogenic fungi Armillaria.</title>
        <authorList>
            <person name="Sipos G."/>
            <person name="Prasanna A.N."/>
            <person name="Walter M.C."/>
            <person name="O'Connor E."/>
            <person name="Balint B."/>
            <person name="Krizsan K."/>
            <person name="Kiss B."/>
            <person name="Hess J."/>
            <person name="Varga T."/>
            <person name="Slot J."/>
            <person name="Riley R."/>
            <person name="Boka B."/>
            <person name="Rigling D."/>
            <person name="Barry K."/>
            <person name="Lee J."/>
            <person name="Mihaltcheva S."/>
            <person name="LaButti K."/>
            <person name="Lipzen A."/>
            <person name="Waldron R."/>
            <person name="Moloney N.M."/>
            <person name="Sperisen C."/>
            <person name="Kredics L."/>
            <person name="Vagvoelgyi C."/>
            <person name="Patrignani A."/>
            <person name="Fitzpatrick D."/>
            <person name="Nagy I."/>
            <person name="Doyle S."/>
            <person name="Anderson J.B."/>
            <person name="Grigoriev I.V."/>
            <person name="Gueldener U."/>
            <person name="Muensterkoetter M."/>
            <person name="Nagy L.G."/>
        </authorList>
    </citation>
    <scope>NUCLEOTIDE SEQUENCE [LARGE SCALE GENOMIC DNA]</scope>
    <source>
        <strain evidence="3">28-4</strain>
    </source>
</reference>